<feature type="region of interest" description="Disordered" evidence="1">
    <location>
        <begin position="130"/>
        <end position="150"/>
    </location>
</feature>
<evidence type="ECO:0008006" key="4">
    <source>
        <dbReference type="Google" id="ProtNLM"/>
    </source>
</evidence>
<evidence type="ECO:0000256" key="1">
    <source>
        <dbReference type="SAM" id="MobiDB-lite"/>
    </source>
</evidence>
<reference evidence="2" key="2">
    <citation type="submission" date="2020-05" db="EMBL/GenBank/DDBJ databases">
        <authorList>
            <person name="Kim H.-S."/>
            <person name="Proctor R.H."/>
            <person name="Brown D.W."/>
        </authorList>
    </citation>
    <scope>NUCLEOTIDE SEQUENCE</scope>
    <source>
        <strain evidence="2">NRRL 20472</strain>
    </source>
</reference>
<organism evidence="2 3">
    <name type="scientific">Fusarium sarcochroum</name>
    <dbReference type="NCBI Taxonomy" id="1208366"/>
    <lineage>
        <taxon>Eukaryota</taxon>
        <taxon>Fungi</taxon>
        <taxon>Dikarya</taxon>
        <taxon>Ascomycota</taxon>
        <taxon>Pezizomycotina</taxon>
        <taxon>Sordariomycetes</taxon>
        <taxon>Hypocreomycetidae</taxon>
        <taxon>Hypocreales</taxon>
        <taxon>Nectriaceae</taxon>
        <taxon>Fusarium</taxon>
        <taxon>Fusarium lateritium species complex</taxon>
    </lineage>
</organism>
<dbReference type="InterPro" id="IPR021833">
    <property type="entry name" value="DUF3425"/>
</dbReference>
<name>A0A8H4TRZ3_9HYPO</name>
<dbReference type="OrthoDB" id="2245989at2759"/>
<evidence type="ECO:0000313" key="3">
    <source>
        <dbReference type="Proteomes" id="UP000622797"/>
    </source>
</evidence>
<dbReference type="PANTHER" id="PTHR38116:SF9">
    <property type="entry name" value="BZIP DOMAIN-CONTAINING PROTEIN"/>
    <property type="match status" value="1"/>
</dbReference>
<proteinExistence type="predicted"/>
<protein>
    <recommendedName>
        <fullName evidence="4">BZIP domain-containing protein</fullName>
    </recommendedName>
</protein>
<comment type="caution">
    <text evidence="2">The sequence shown here is derived from an EMBL/GenBank/DDBJ whole genome shotgun (WGS) entry which is preliminary data.</text>
</comment>
<dbReference type="EMBL" id="JABEXW010000517">
    <property type="protein sequence ID" value="KAF4962847.1"/>
    <property type="molecule type" value="Genomic_DNA"/>
</dbReference>
<dbReference type="Proteomes" id="UP000622797">
    <property type="component" value="Unassembled WGS sequence"/>
</dbReference>
<sequence length="343" mass="37384">MSTVKKRSKEQKQTLQCVPNHGDPDRKRVLNVLAQQRYRQKQKARVAELEARANGLAPSPIASLNAPLDDIIFTPLESESSSDVVSGCGIEDNATVEIEDILGRTTESDFPIIDYGINLSHDFSIQSPPDHSTPFLLPPDPSAPSSSLSPHSASSSLLAFPLTPDPTNLTIPGLSTFRAFATIASAVGALSNFHNPNYLHTLSPTPAPNLPPNLHPTPAQIAIPHHPLLDILPWPSVREKLICILALPSGLRPVIAREDGDEGGDGQAKAVMQIVHDLDDTADGCRIHGNVVAWSEGSELAEEAWEMGECFYKNWWWCLDGRVVNMSNLRRRQRGLGCLRIAT</sequence>
<gene>
    <name evidence="2" type="ORF">FSARC_9090</name>
</gene>
<dbReference type="AlphaFoldDB" id="A0A8H4TRZ3"/>
<keyword evidence="3" id="KW-1185">Reference proteome</keyword>
<dbReference type="Pfam" id="PF11905">
    <property type="entry name" value="DUF3425"/>
    <property type="match status" value="1"/>
</dbReference>
<evidence type="ECO:0000313" key="2">
    <source>
        <dbReference type="EMBL" id="KAF4962847.1"/>
    </source>
</evidence>
<dbReference type="PANTHER" id="PTHR38116">
    <property type="entry name" value="CHROMOSOME 7, WHOLE GENOME SHOTGUN SEQUENCE"/>
    <property type="match status" value="1"/>
</dbReference>
<reference evidence="2" key="1">
    <citation type="journal article" date="2020" name="BMC Genomics">
        <title>Correction to: Identification and distribution of gene clusters required for synthesis of sphingolipid metabolism inhibitors in diverse species of the filamentous fungus Fusarium.</title>
        <authorList>
            <person name="Kim H.S."/>
            <person name="Lohmar J.M."/>
            <person name="Busman M."/>
            <person name="Brown D.W."/>
            <person name="Naumann T.A."/>
            <person name="Divon H.H."/>
            <person name="Lysoe E."/>
            <person name="Uhlig S."/>
            <person name="Proctor R.H."/>
        </authorList>
    </citation>
    <scope>NUCLEOTIDE SEQUENCE</scope>
    <source>
        <strain evidence="2">NRRL 20472</strain>
    </source>
</reference>
<dbReference type="CDD" id="cd14688">
    <property type="entry name" value="bZIP_YAP"/>
    <property type="match status" value="1"/>
</dbReference>
<feature type="region of interest" description="Disordered" evidence="1">
    <location>
        <begin position="1"/>
        <end position="23"/>
    </location>
</feature>
<accession>A0A8H4TRZ3</accession>